<evidence type="ECO:0000256" key="3">
    <source>
        <dbReference type="PROSITE-ProRule" id="PRU01282"/>
    </source>
</evidence>
<evidence type="ECO:0000313" key="6">
    <source>
        <dbReference type="Proteomes" id="UP000295707"/>
    </source>
</evidence>
<dbReference type="InterPro" id="IPR006660">
    <property type="entry name" value="Arsenate_reductase-like"/>
</dbReference>
<name>A0A4R1HER2_9GAMM</name>
<sequence>MTDTTIFHNPRCSKSRQTLELLQQNGIEADVVEYLKTPPDADQLEHILTLLGLEPRQLMRSNESEYREQGMDNPELGRAQLIALMVQYPKVIQRPIVIKDGKAAIGRPPETVLEIL</sequence>
<evidence type="ECO:0000256" key="2">
    <source>
        <dbReference type="ARBA" id="ARBA00023002"/>
    </source>
</evidence>
<comment type="caution">
    <text evidence="5">The sequence shown here is derived from an EMBL/GenBank/DDBJ whole genome shotgun (WGS) entry which is preliminary data.</text>
</comment>
<dbReference type="OrthoDB" id="9790554at2"/>
<dbReference type="GO" id="GO:0008794">
    <property type="term" value="F:arsenate reductase (glutaredoxin) activity"/>
    <property type="evidence" value="ECO:0007669"/>
    <property type="project" value="UniProtKB-UniRule"/>
</dbReference>
<reference evidence="5 6" key="1">
    <citation type="submission" date="2019-03" db="EMBL/GenBank/DDBJ databases">
        <title>Genomic Encyclopedia of Type Strains, Phase IV (KMG-IV): sequencing the most valuable type-strain genomes for metagenomic binning, comparative biology and taxonomic classification.</title>
        <authorList>
            <person name="Goeker M."/>
        </authorList>
    </citation>
    <scope>NUCLEOTIDE SEQUENCE [LARGE SCALE GENOMIC DNA]</scope>
    <source>
        <strain evidence="5 6">DSM 19610</strain>
    </source>
</reference>
<dbReference type="PROSITE" id="PS51353">
    <property type="entry name" value="ARSC"/>
    <property type="match status" value="1"/>
</dbReference>
<evidence type="ECO:0000313" key="5">
    <source>
        <dbReference type="EMBL" id="TCK17839.1"/>
    </source>
</evidence>
<dbReference type="AlphaFoldDB" id="A0A4R1HER2"/>
<dbReference type="Gene3D" id="3.40.30.10">
    <property type="entry name" value="Glutaredoxin"/>
    <property type="match status" value="1"/>
</dbReference>
<dbReference type="CDD" id="cd03034">
    <property type="entry name" value="ArsC_ArsC"/>
    <property type="match status" value="1"/>
</dbReference>
<dbReference type="PANTHER" id="PTHR30041">
    <property type="entry name" value="ARSENATE REDUCTASE"/>
    <property type="match status" value="1"/>
</dbReference>
<dbReference type="InterPro" id="IPR036249">
    <property type="entry name" value="Thioredoxin-like_sf"/>
</dbReference>
<dbReference type="EC" id="1.20.4.1" evidence="4"/>
<dbReference type="InterPro" id="IPR006659">
    <property type="entry name" value="Arsenate_reductase"/>
</dbReference>
<keyword evidence="6" id="KW-1185">Reference proteome</keyword>
<comment type="catalytic activity">
    <reaction evidence="4">
        <text>[glutaredoxin]-dithiol + arsenate + glutathione + H(+) = glutathionyl-S-S-[glutaredoxin] + arsenite + H2O</text>
        <dbReference type="Rhea" id="RHEA:22016"/>
        <dbReference type="Rhea" id="RHEA-COMP:10729"/>
        <dbReference type="Rhea" id="RHEA-COMP:17668"/>
        <dbReference type="ChEBI" id="CHEBI:15377"/>
        <dbReference type="ChEBI" id="CHEBI:15378"/>
        <dbReference type="ChEBI" id="CHEBI:29242"/>
        <dbReference type="ChEBI" id="CHEBI:29950"/>
        <dbReference type="ChEBI" id="CHEBI:48597"/>
        <dbReference type="ChEBI" id="CHEBI:57925"/>
        <dbReference type="ChEBI" id="CHEBI:146199"/>
        <dbReference type="EC" id="1.20.4.1"/>
    </reaction>
</comment>
<evidence type="ECO:0000256" key="1">
    <source>
        <dbReference type="ARBA" id="ARBA00007198"/>
    </source>
</evidence>
<proteinExistence type="inferred from homology"/>
<dbReference type="SUPFAM" id="SSF52833">
    <property type="entry name" value="Thioredoxin-like"/>
    <property type="match status" value="1"/>
</dbReference>
<dbReference type="RefSeq" id="WP_132971686.1">
    <property type="nucleotide sequence ID" value="NZ_SMFX01000001.1"/>
</dbReference>
<evidence type="ECO:0000256" key="4">
    <source>
        <dbReference type="RuleBase" id="RU362029"/>
    </source>
</evidence>
<dbReference type="Pfam" id="PF03960">
    <property type="entry name" value="ArsC"/>
    <property type="match status" value="1"/>
</dbReference>
<dbReference type="Proteomes" id="UP000295707">
    <property type="component" value="Unassembled WGS sequence"/>
</dbReference>
<organism evidence="5 6">
    <name type="scientific">Thiogranum longum</name>
    <dbReference type="NCBI Taxonomy" id="1537524"/>
    <lineage>
        <taxon>Bacteria</taxon>
        <taxon>Pseudomonadati</taxon>
        <taxon>Pseudomonadota</taxon>
        <taxon>Gammaproteobacteria</taxon>
        <taxon>Chromatiales</taxon>
        <taxon>Ectothiorhodospiraceae</taxon>
        <taxon>Thiogranum</taxon>
    </lineage>
</organism>
<dbReference type="NCBIfam" id="TIGR00014">
    <property type="entry name" value="arsC"/>
    <property type="match status" value="1"/>
</dbReference>
<protein>
    <recommendedName>
        <fullName evidence="4">Arsenate reductase</fullName>
        <ecNumber evidence="4">1.20.4.1</ecNumber>
    </recommendedName>
</protein>
<gene>
    <name evidence="5" type="ORF">DFR30_1089</name>
</gene>
<dbReference type="PANTHER" id="PTHR30041:SF4">
    <property type="entry name" value="ARSENATE REDUCTASE"/>
    <property type="match status" value="1"/>
</dbReference>
<keyword evidence="2 4" id="KW-0560">Oxidoreductase</keyword>
<accession>A0A4R1HER2</accession>
<dbReference type="EMBL" id="SMFX01000001">
    <property type="protein sequence ID" value="TCK17839.1"/>
    <property type="molecule type" value="Genomic_DNA"/>
</dbReference>
<comment type="similarity">
    <text evidence="1 3 4">Belongs to the ArsC family.</text>
</comment>